<dbReference type="Gene3D" id="3.40.50.12500">
    <property type="match status" value="1"/>
</dbReference>
<evidence type="ECO:0000256" key="1">
    <source>
        <dbReference type="ARBA" id="ARBA00038414"/>
    </source>
</evidence>
<dbReference type="Proteomes" id="UP000184221">
    <property type="component" value="Unassembled WGS sequence"/>
</dbReference>
<dbReference type="Pfam" id="PF01177">
    <property type="entry name" value="Asp_Glu_race"/>
    <property type="match status" value="1"/>
</dbReference>
<dbReference type="InterPro" id="IPR052186">
    <property type="entry name" value="Hydantoin_racemase-like"/>
</dbReference>
<dbReference type="PANTHER" id="PTHR28047">
    <property type="entry name" value="PROTEIN DCG1"/>
    <property type="match status" value="1"/>
</dbReference>
<evidence type="ECO:0000313" key="2">
    <source>
        <dbReference type="EMBL" id="SHG93895.1"/>
    </source>
</evidence>
<gene>
    <name evidence="2" type="ORF">SAMN05443551_1072</name>
</gene>
<dbReference type="PANTHER" id="PTHR28047:SF5">
    <property type="entry name" value="PROTEIN DCG1"/>
    <property type="match status" value="1"/>
</dbReference>
<dbReference type="RefSeq" id="WP_425435019.1">
    <property type="nucleotide sequence ID" value="NZ_FQXC01000001.1"/>
</dbReference>
<dbReference type="EMBL" id="FQXC01000001">
    <property type="protein sequence ID" value="SHG93895.1"/>
    <property type="molecule type" value="Genomic_DNA"/>
</dbReference>
<protein>
    <submittedName>
        <fullName evidence="2">Allantoin racemase</fullName>
    </submittedName>
</protein>
<proteinExistence type="inferred from homology"/>
<comment type="similarity">
    <text evidence="1">Belongs to the HyuE racemase family.</text>
</comment>
<sequence length="234" mass="24038">MSREPIRISILNPNATQSMTDEMVASAQLSVGGLAKVEGLTNSLGPAAIQGPKDAEDCLSGLFGLFETARSQGADGIIVGCFDDTGLRELRARGTVPVIGLGEAGCIAGSLAASRFSVVTTLVVSVPVIAENIRNMGLWDRCNGVHPSGVAVLELSSAGHSLPRITNTIDQLLEADPHQSIVLGCGGMTAIASEISPSSPAHIIDPVVAAVQLCLGVVSASSRSIEQTKQSVKL</sequence>
<dbReference type="GO" id="GO:0047661">
    <property type="term" value="F:amino-acid racemase activity"/>
    <property type="evidence" value="ECO:0007669"/>
    <property type="project" value="InterPro"/>
</dbReference>
<dbReference type="AlphaFoldDB" id="A0A1M5NWQ6"/>
<dbReference type="STRING" id="996342.SAMN05443551_1072"/>
<name>A0A1M5NWQ6_9RHOB</name>
<organism evidence="2 3">
    <name type="scientific">Marivita hallyeonensis</name>
    <dbReference type="NCBI Taxonomy" id="996342"/>
    <lineage>
        <taxon>Bacteria</taxon>
        <taxon>Pseudomonadati</taxon>
        <taxon>Pseudomonadota</taxon>
        <taxon>Alphaproteobacteria</taxon>
        <taxon>Rhodobacterales</taxon>
        <taxon>Roseobacteraceae</taxon>
        <taxon>Marivita</taxon>
    </lineage>
</organism>
<keyword evidence="3" id="KW-1185">Reference proteome</keyword>
<evidence type="ECO:0000313" key="3">
    <source>
        <dbReference type="Proteomes" id="UP000184221"/>
    </source>
</evidence>
<dbReference type="InterPro" id="IPR053714">
    <property type="entry name" value="Iso_Racemase_Enz_sf"/>
</dbReference>
<accession>A0A1M5NWQ6</accession>
<dbReference type="InterPro" id="IPR015942">
    <property type="entry name" value="Asp/Glu/hydantoin_racemase"/>
</dbReference>
<reference evidence="2 3" key="1">
    <citation type="submission" date="2016-11" db="EMBL/GenBank/DDBJ databases">
        <authorList>
            <person name="Jaros S."/>
            <person name="Januszkiewicz K."/>
            <person name="Wedrychowicz H."/>
        </authorList>
    </citation>
    <scope>NUCLEOTIDE SEQUENCE [LARGE SCALE GENOMIC DNA]</scope>
    <source>
        <strain evidence="2 3">DSM 29431</strain>
    </source>
</reference>